<gene>
    <name evidence="3" type="ORF">A3860_11420</name>
</gene>
<accession>A0A1V9FG34</accession>
<dbReference type="Pfam" id="PF13181">
    <property type="entry name" value="TPR_8"/>
    <property type="match status" value="4"/>
</dbReference>
<feature type="domain" description="AAA+ ATPase" evidence="2">
    <location>
        <begin position="55"/>
        <end position="231"/>
    </location>
</feature>
<dbReference type="AlphaFoldDB" id="A0A1V9FG34"/>
<dbReference type="Gene3D" id="3.40.50.300">
    <property type="entry name" value="P-loop containing nucleotide triphosphate hydrolases"/>
    <property type="match status" value="1"/>
</dbReference>
<keyword evidence="1" id="KW-0238">DNA-binding</keyword>
<sequence length="785" mass="92251">MDNQKKITGNKVVDQLDTYQSANSDYQTVKNNFIVRVAEFQLIIDDLKNKKSKDPLQHELILGRRGSGKSTLLKRIQIEIEENPALSKKYIAINLAEEQAGIYRLFDLWLEVLKETGVKLEIPFTLKEYDAFNDDQSYTRYLYDEINKVLKAKKRKIVLLLDNLDRIIENFIDDGNLLRETLHNYNDIQIIGGSTRMDEHFWRYDKPFYEFFRRHRLGPLSSEEIHLLLNHWSQMMGLSELAVFTKNNPGKIEAVRILTDGLPRTLQFFIEILLQDSTLYGFDYIRKVMDKVTPLYQERLNNLPAPQRKIVLETAFIWEACTARQLVQKCKMESKLISAHLKQLTNNGIIETLSTSKKNHLYRLSERFFNMWLIVTQGNPEQKRKAKWLTIFIETWYDTAHLRTLVAKHIANVQEEKIPYERALILTKAFSQSKYISTQERDEMLVYTTKLKTSSESNNFLELPKKYSDIVNEITKLIEERNYVEAHKLTDELENENDGVKFYLKGVVFNREGNNKKAKSYYLQAIEKGNVNALYNIAVLYKDEGRNKEAENYYLQAIEKGDINALNNLASLYDEEGRKKEAENYYLLAIEKGHIKALNNLALLYDNEGRKKEALNYYLQAIDKGNIKTINNLALFYYENNQHKKEALKLINRQREQNPDINSLKTLIVIEIWNAVFNKIEEKLWQVIIDSNYENLYWFFTNLLIQEQMQIVSNAFANETHGKILRDKYSLLYYATQLLTNNHDVDNPELRIPPEVLPTVLEIKEDIERKKAMYANKNYSKNDYI</sequence>
<dbReference type="InterPro" id="IPR011990">
    <property type="entry name" value="TPR-like_helical_dom_sf"/>
</dbReference>
<dbReference type="InterPro" id="IPR006597">
    <property type="entry name" value="Sel1-like"/>
</dbReference>
<dbReference type="EMBL" id="LVYD01000124">
    <property type="protein sequence ID" value="OQP57166.1"/>
    <property type="molecule type" value="Genomic_DNA"/>
</dbReference>
<evidence type="ECO:0000313" key="3">
    <source>
        <dbReference type="EMBL" id="OQP57166.1"/>
    </source>
</evidence>
<protein>
    <recommendedName>
        <fullName evidence="2">AAA+ ATPase domain-containing protein</fullName>
    </recommendedName>
</protein>
<dbReference type="OrthoDB" id="594504at2"/>
<dbReference type="SUPFAM" id="SSF46785">
    <property type="entry name" value="Winged helix' DNA-binding domain"/>
    <property type="match status" value="1"/>
</dbReference>
<dbReference type="SUPFAM" id="SSF52540">
    <property type="entry name" value="P-loop containing nucleoside triphosphate hydrolases"/>
    <property type="match status" value="1"/>
</dbReference>
<dbReference type="STRING" id="1703345.A3860_11420"/>
<dbReference type="GO" id="GO:0003677">
    <property type="term" value="F:DNA binding"/>
    <property type="evidence" value="ECO:0007669"/>
    <property type="project" value="UniProtKB-KW"/>
</dbReference>
<organism evidence="3 4">
    <name type="scientific">Niastella vici</name>
    <dbReference type="NCBI Taxonomy" id="1703345"/>
    <lineage>
        <taxon>Bacteria</taxon>
        <taxon>Pseudomonadati</taxon>
        <taxon>Bacteroidota</taxon>
        <taxon>Chitinophagia</taxon>
        <taxon>Chitinophagales</taxon>
        <taxon>Chitinophagaceae</taxon>
        <taxon>Niastella</taxon>
    </lineage>
</organism>
<dbReference type="PANTHER" id="PTHR11102:SF160">
    <property type="entry name" value="ERAD-ASSOCIATED E3 UBIQUITIN-PROTEIN LIGASE COMPONENT HRD3"/>
    <property type="match status" value="1"/>
</dbReference>
<dbReference type="SUPFAM" id="SSF81901">
    <property type="entry name" value="HCP-like"/>
    <property type="match status" value="1"/>
</dbReference>
<comment type="caution">
    <text evidence="3">The sequence shown here is derived from an EMBL/GenBank/DDBJ whole genome shotgun (WGS) entry which is preliminary data.</text>
</comment>
<proteinExistence type="predicted"/>
<dbReference type="SMART" id="SM00382">
    <property type="entry name" value="AAA"/>
    <property type="match status" value="1"/>
</dbReference>
<dbReference type="Gene3D" id="1.25.40.10">
    <property type="entry name" value="Tetratricopeptide repeat domain"/>
    <property type="match status" value="1"/>
</dbReference>
<evidence type="ECO:0000259" key="2">
    <source>
        <dbReference type="SMART" id="SM00382"/>
    </source>
</evidence>
<dbReference type="Gene3D" id="1.10.10.10">
    <property type="entry name" value="Winged helix-like DNA-binding domain superfamily/Winged helix DNA-binding domain"/>
    <property type="match status" value="1"/>
</dbReference>
<dbReference type="InterPro" id="IPR027417">
    <property type="entry name" value="P-loop_NTPase"/>
</dbReference>
<dbReference type="InterPro" id="IPR019734">
    <property type="entry name" value="TPR_rpt"/>
</dbReference>
<dbReference type="Proteomes" id="UP000192796">
    <property type="component" value="Unassembled WGS sequence"/>
</dbReference>
<evidence type="ECO:0000256" key="1">
    <source>
        <dbReference type="ARBA" id="ARBA00023125"/>
    </source>
</evidence>
<evidence type="ECO:0000313" key="4">
    <source>
        <dbReference type="Proteomes" id="UP000192796"/>
    </source>
</evidence>
<dbReference type="PANTHER" id="PTHR11102">
    <property type="entry name" value="SEL-1-LIKE PROTEIN"/>
    <property type="match status" value="1"/>
</dbReference>
<dbReference type="SMART" id="SM00671">
    <property type="entry name" value="SEL1"/>
    <property type="match status" value="3"/>
</dbReference>
<dbReference type="InterPro" id="IPR050767">
    <property type="entry name" value="Sel1_AlgK"/>
</dbReference>
<dbReference type="RefSeq" id="WP_158085502.1">
    <property type="nucleotide sequence ID" value="NZ_LVYD01000124.1"/>
</dbReference>
<reference evidence="3 4" key="1">
    <citation type="submission" date="2016-03" db="EMBL/GenBank/DDBJ databases">
        <title>Niastella vici sp. nov., isolated from farmland soil.</title>
        <authorList>
            <person name="Chen L."/>
            <person name="Wang D."/>
            <person name="Yang S."/>
            <person name="Wang G."/>
        </authorList>
    </citation>
    <scope>NUCLEOTIDE SEQUENCE [LARGE SCALE GENOMIC DNA]</scope>
    <source>
        <strain evidence="3 4">DJ57</strain>
    </source>
</reference>
<keyword evidence="4" id="KW-1185">Reference proteome</keyword>
<dbReference type="SMART" id="SM00028">
    <property type="entry name" value="TPR"/>
    <property type="match status" value="3"/>
</dbReference>
<dbReference type="InterPro" id="IPR003593">
    <property type="entry name" value="AAA+_ATPase"/>
</dbReference>
<dbReference type="InterPro" id="IPR036390">
    <property type="entry name" value="WH_DNA-bd_sf"/>
</dbReference>
<name>A0A1V9FG34_9BACT</name>
<dbReference type="InterPro" id="IPR036388">
    <property type="entry name" value="WH-like_DNA-bd_sf"/>
</dbReference>